<protein>
    <recommendedName>
        <fullName evidence="2">Ubiquitin-like-conjugating enzyme ATG10</fullName>
    </recommendedName>
    <alternativeName>
        <fullName evidence="6">Autophagy-related protein 10</fullName>
    </alternativeName>
</protein>
<reference evidence="8" key="2">
    <citation type="submission" date="2025-08" db="UniProtKB">
        <authorList>
            <consortium name="RefSeq"/>
        </authorList>
    </citation>
    <scope>IDENTIFICATION</scope>
    <source>
        <tissue evidence="8">Blood</tissue>
    </source>
</reference>
<sequence>MMASGEESNISSYYLDEKAFHLCCKLFLQHSGVIRDGWSWAEVKGGEEGYIKKTAIMPGRFCSLLNHNADDKMSALTQADEEHPLLGQPFFMLHPCHTEELMRPLIIMADAKKRWSTEVSMQLKNPIIKLKNKTDLSERQQKLQEWPIQQFGTFLRKEECTAELSNTKRPGRPQKTTKVDDHRILSWLKKNPFTTSKQVKNTLEEESELHCHMAECGRACGGIGCAT</sequence>
<comment type="similarity">
    <text evidence="1">Belongs to the ATG10 family.</text>
</comment>
<dbReference type="AlphaFoldDB" id="A0A979F953"/>
<name>A0A979F953_ICTPU</name>
<dbReference type="GO" id="GO:0000422">
    <property type="term" value="P:autophagy of mitochondrion"/>
    <property type="evidence" value="ECO:0007669"/>
    <property type="project" value="TreeGrafter"/>
</dbReference>
<dbReference type="RefSeq" id="XP_047016601.1">
    <property type="nucleotide sequence ID" value="XM_047160645.2"/>
</dbReference>
<dbReference type="InterPro" id="IPR007135">
    <property type="entry name" value="Atg3/Atg10"/>
</dbReference>
<dbReference type="PANTHER" id="PTHR14957">
    <property type="entry name" value="UBIQUITIN-LIKE-CONJUGATING ENZYME ATG10"/>
    <property type="match status" value="1"/>
</dbReference>
<evidence type="ECO:0000256" key="1">
    <source>
        <dbReference type="ARBA" id="ARBA00005696"/>
    </source>
</evidence>
<evidence type="ECO:0000256" key="2">
    <source>
        <dbReference type="ARBA" id="ARBA00021099"/>
    </source>
</evidence>
<evidence type="ECO:0000313" key="7">
    <source>
        <dbReference type="Proteomes" id="UP000221080"/>
    </source>
</evidence>
<evidence type="ECO:0000256" key="6">
    <source>
        <dbReference type="ARBA" id="ARBA00029833"/>
    </source>
</evidence>
<dbReference type="GeneID" id="124629002"/>
<dbReference type="GO" id="GO:0032446">
    <property type="term" value="P:protein modification by small protein conjugation"/>
    <property type="evidence" value="ECO:0007669"/>
    <property type="project" value="TreeGrafter"/>
</dbReference>
<evidence type="ECO:0000256" key="4">
    <source>
        <dbReference type="ARBA" id="ARBA00022786"/>
    </source>
</evidence>
<dbReference type="CTD" id="83734"/>
<accession>A0A979F953</accession>
<keyword evidence="5" id="KW-0072">Autophagy</keyword>
<gene>
    <name evidence="8" type="primary">atg10</name>
</gene>
<evidence type="ECO:0000313" key="8">
    <source>
        <dbReference type="RefSeq" id="XP_047016601.1"/>
    </source>
</evidence>
<proteinExistence type="inferred from homology"/>
<dbReference type="GO" id="GO:0061651">
    <property type="term" value="F:Atg12 conjugating enzyme activity"/>
    <property type="evidence" value="ECO:0007669"/>
    <property type="project" value="TreeGrafter"/>
</dbReference>
<evidence type="ECO:0000256" key="3">
    <source>
        <dbReference type="ARBA" id="ARBA00022679"/>
    </source>
</evidence>
<keyword evidence="4" id="KW-0833">Ubl conjugation pathway</keyword>
<reference evidence="7" key="1">
    <citation type="journal article" date="2016" name="Nat. Commun.">
        <title>The channel catfish genome sequence provides insights into the evolution of scale formation in teleosts.</title>
        <authorList>
            <person name="Liu Z."/>
            <person name="Liu S."/>
            <person name="Yao J."/>
            <person name="Bao L."/>
            <person name="Zhang J."/>
            <person name="Li Y."/>
            <person name="Jiang C."/>
            <person name="Sun L."/>
            <person name="Wang R."/>
            <person name="Zhang Y."/>
            <person name="Zhou T."/>
            <person name="Zeng Q."/>
            <person name="Fu Q."/>
            <person name="Gao S."/>
            <person name="Li N."/>
            <person name="Koren S."/>
            <person name="Jiang Y."/>
            <person name="Zimin A."/>
            <person name="Xu P."/>
            <person name="Phillippy A.M."/>
            <person name="Geng X."/>
            <person name="Song L."/>
            <person name="Sun F."/>
            <person name="Li C."/>
            <person name="Wang X."/>
            <person name="Chen A."/>
            <person name="Jin Y."/>
            <person name="Yuan Z."/>
            <person name="Yang Y."/>
            <person name="Tan S."/>
            <person name="Peatman E."/>
            <person name="Lu J."/>
            <person name="Qin Z."/>
            <person name="Dunham R."/>
            <person name="Li Z."/>
            <person name="Sonstegard T."/>
            <person name="Feng J."/>
            <person name="Danzmann R.G."/>
            <person name="Schroeder S."/>
            <person name="Scheffler B."/>
            <person name="Duke M.V."/>
            <person name="Ballard L."/>
            <person name="Kucuktas H."/>
            <person name="Kaltenboeck L."/>
            <person name="Liu H."/>
            <person name="Armbruster J."/>
            <person name="Xie Y."/>
            <person name="Kirby M.L."/>
            <person name="Tian Y."/>
            <person name="Flanagan M.E."/>
            <person name="Mu W."/>
            <person name="Waldbieser G.C."/>
        </authorList>
    </citation>
    <scope>NUCLEOTIDE SEQUENCE [LARGE SCALE GENOMIC DNA]</scope>
    <source>
        <strain evidence="7">SDA103</strain>
    </source>
</reference>
<dbReference type="PANTHER" id="PTHR14957:SF1">
    <property type="entry name" value="UBIQUITIN-LIKE-CONJUGATING ENZYME ATG10"/>
    <property type="match status" value="1"/>
</dbReference>
<dbReference type="GO" id="GO:0000045">
    <property type="term" value="P:autophagosome assembly"/>
    <property type="evidence" value="ECO:0007669"/>
    <property type="project" value="TreeGrafter"/>
</dbReference>
<organism evidence="7 8">
    <name type="scientific">Ictalurus punctatus</name>
    <name type="common">Channel catfish</name>
    <name type="synonym">Silurus punctatus</name>
    <dbReference type="NCBI Taxonomy" id="7998"/>
    <lineage>
        <taxon>Eukaryota</taxon>
        <taxon>Metazoa</taxon>
        <taxon>Chordata</taxon>
        <taxon>Craniata</taxon>
        <taxon>Vertebrata</taxon>
        <taxon>Euteleostomi</taxon>
        <taxon>Actinopterygii</taxon>
        <taxon>Neopterygii</taxon>
        <taxon>Teleostei</taxon>
        <taxon>Ostariophysi</taxon>
        <taxon>Siluriformes</taxon>
        <taxon>Ictaluridae</taxon>
        <taxon>Ictalurus</taxon>
    </lineage>
</organism>
<evidence type="ECO:0000256" key="5">
    <source>
        <dbReference type="ARBA" id="ARBA00023006"/>
    </source>
</evidence>
<dbReference type="Proteomes" id="UP000221080">
    <property type="component" value="Chromosome 16"/>
</dbReference>
<keyword evidence="7" id="KW-1185">Reference proteome</keyword>
<dbReference type="GO" id="GO:0005829">
    <property type="term" value="C:cytosol"/>
    <property type="evidence" value="ECO:0007669"/>
    <property type="project" value="TreeGrafter"/>
</dbReference>
<dbReference type="Pfam" id="PF03987">
    <property type="entry name" value="Autophagy_act_C"/>
    <property type="match status" value="1"/>
</dbReference>
<keyword evidence="3" id="KW-0808">Transferase</keyword>